<dbReference type="GO" id="GO:0016491">
    <property type="term" value="F:oxidoreductase activity"/>
    <property type="evidence" value="ECO:0007669"/>
    <property type="project" value="UniProtKB-KW"/>
</dbReference>
<dbReference type="InterPro" id="IPR057326">
    <property type="entry name" value="KR_dom"/>
</dbReference>
<dbReference type="SUPFAM" id="SSF51735">
    <property type="entry name" value="NAD(P)-binding Rossmann-fold domains"/>
    <property type="match status" value="1"/>
</dbReference>
<dbReference type="Proteomes" id="UP000650467">
    <property type="component" value="Unassembled WGS sequence"/>
</dbReference>
<evidence type="ECO:0000259" key="2">
    <source>
        <dbReference type="SMART" id="SM00822"/>
    </source>
</evidence>
<keyword evidence="4" id="KW-1185">Reference proteome</keyword>
<sequence length="332" mass="35537">MMLSKKALAARPGRRALSVRASSVQGKNVFITGGNTGIGYETALTLAREGAAKVTIAARDSNKAAKALAQIREAVPSAVVDTLPLDLSDLVSVSDCAKAVADSGVQYDVWINNAGVMATPKMVTAQGFEYQLGVNHLGHFALTTAVLPALQAANKPVRVINVASAAHTFGKIDFDDLMRDRSYDSWEAYGQSKLANILFTYEMARRLGPTSKVTVNALHPGVVKTELGRYMIDDDKNKSNPIFPIAMELMKFFMLEPAEGAATSIYLASSPEAEGITGKYWIKSKRAVSSNDSYNREVQERLWAVSEELTAAALAKARARPAAVPAPATVSA</sequence>
<dbReference type="PANTHER" id="PTHR43157:SF31">
    <property type="entry name" value="PHOSPHATIDYLINOSITOL-GLYCAN BIOSYNTHESIS CLASS F PROTEIN"/>
    <property type="match status" value="1"/>
</dbReference>
<gene>
    <name evidence="3" type="ORF">HXX76_014904</name>
</gene>
<name>A0A835SP23_CHLIN</name>
<dbReference type="PANTHER" id="PTHR43157">
    <property type="entry name" value="PHOSPHATIDYLINOSITOL-GLYCAN BIOSYNTHESIS CLASS F PROTEIN-RELATED"/>
    <property type="match status" value="1"/>
</dbReference>
<dbReference type="PRINTS" id="PR00081">
    <property type="entry name" value="GDHRDH"/>
</dbReference>
<dbReference type="CDD" id="cd05327">
    <property type="entry name" value="retinol-DH_like_SDR_c_like"/>
    <property type="match status" value="1"/>
</dbReference>
<feature type="domain" description="Ketoreductase" evidence="2">
    <location>
        <begin position="27"/>
        <end position="168"/>
    </location>
</feature>
<dbReference type="SMART" id="SM00822">
    <property type="entry name" value="PKS_KR"/>
    <property type="match status" value="1"/>
</dbReference>
<dbReference type="EMBL" id="JAEHOC010000071">
    <property type="protein sequence ID" value="KAG2423965.1"/>
    <property type="molecule type" value="Genomic_DNA"/>
</dbReference>
<evidence type="ECO:0000256" key="1">
    <source>
        <dbReference type="ARBA" id="ARBA00023002"/>
    </source>
</evidence>
<dbReference type="InterPro" id="IPR002347">
    <property type="entry name" value="SDR_fam"/>
</dbReference>
<accession>A0A835SP23</accession>
<keyword evidence="1" id="KW-0560">Oxidoreductase</keyword>
<evidence type="ECO:0000313" key="4">
    <source>
        <dbReference type="Proteomes" id="UP000650467"/>
    </source>
</evidence>
<dbReference type="InterPro" id="IPR036291">
    <property type="entry name" value="NAD(P)-bd_dom_sf"/>
</dbReference>
<evidence type="ECO:0000313" key="3">
    <source>
        <dbReference type="EMBL" id="KAG2423965.1"/>
    </source>
</evidence>
<protein>
    <recommendedName>
        <fullName evidence="2">Ketoreductase domain-containing protein</fullName>
    </recommendedName>
</protein>
<proteinExistence type="predicted"/>
<dbReference type="Gene3D" id="3.40.50.720">
    <property type="entry name" value="NAD(P)-binding Rossmann-like Domain"/>
    <property type="match status" value="1"/>
</dbReference>
<dbReference type="AlphaFoldDB" id="A0A835SP23"/>
<reference evidence="3" key="1">
    <citation type="journal article" date="2020" name="bioRxiv">
        <title>Comparative genomics of Chlamydomonas.</title>
        <authorList>
            <person name="Craig R.J."/>
            <person name="Hasan A.R."/>
            <person name="Ness R.W."/>
            <person name="Keightley P.D."/>
        </authorList>
    </citation>
    <scope>NUCLEOTIDE SEQUENCE</scope>
    <source>
        <strain evidence="3">SAG 7.73</strain>
    </source>
</reference>
<dbReference type="Pfam" id="PF00106">
    <property type="entry name" value="adh_short"/>
    <property type="match status" value="1"/>
</dbReference>
<comment type="caution">
    <text evidence="3">The sequence shown here is derived from an EMBL/GenBank/DDBJ whole genome shotgun (WGS) entry which is preliminary data.</text>
</comment>
<dbReference type="OrthoDB" id="191139at2759"/>
<organism evidence="3 4">
    <name type="scientific">Chlamydomonas incerta</name>
    <dbReference type="NCBI Taxonomy" id="51695"/>
    <lineage>
        <taxon>Eukaryota</taxon>
        <taxon>Viridiplantae</taxon>
        <taxon>Chlorophyta</taxon>
        <taxon>core chlorophytes</taxon>
        <taxon>Chlorophyceae</taxon>
        <taxon>CS clade</taxon>
        <taxon>Chlamydomonadales</taxon>
        <taxon>Chlamydomonadaceae</taxon>
        <taxon>Chlamydomonas</taxon>
    </lineage>
</organism>